<feature type="transmembrane region" description="Helical" evidence="19">
    <location>
        <begin position="216"/>
        <end position="233"/>
    </location>
</feature>
<name>A0A212K9H3_9PROT</name>
<keyword evidence="8 19" id="KW-0169">Cobalamin biosynthesis</keyword>
<evidence type="ECO:0000313" key="20">
    <source>
        <dbReference type="EMBL" id="SBW08248.1"/>
    </source>
</evidence>
<keyword evidence="11 19" id="KW-0460">Magnesium</keyword>
<proteinExistence type="inferred from homology"/>
<dbReference type="AlphaFoldDB" id="A0A212K9H3"/>
<feature type="transmembrane region" description="Helical" evidence="19">
    <location>
        <begin position="193"/>
        <end position="210"/>
    </location>
</feature>
<evidence type="ECO:0000256" key="1">
    <source>
        <dbReference type="ARBA" id="ARBA00001946"/>
    </source>
</evidence>
<dbReference type="GO" id="GO:0005886">
    <property type="term" value="C:plasma membrane"/>
    <property type="evidence" value="ECO:0007669"/>
    <property type="project" value="UniProtKB-SubCell"/>
</dbReference>
<feature type="transmembrane region" description="Helical" evidence="19">
    <location>
        <begin position="53"/>
        <end position="73"/>
    </location>
</feature>
<sequence>MSRPAPSAPPSPASGLAAWCDDLLYAIIFLTRIPLPAGNAARTQPLATAMRTFPVAGGLIGGLGGLAFVAASALGAPHALAGALAIATTVAVTGALHEDGFADVCDGFGGGYERERKMEIMHDSLLGTYGATGLVLSLLIRVVAVGTLAPLDALAAMIAAGALGRGLIPVTMTLNFSARSDGVAASSGYPTEGSTWAAVLLALLIALLALGPGEGFLAFFVALAGIAGLAVLAKRHIGGYTGDVLGCGAQTVDILVLVLVAMLRAPV</sequence>
<keyword evidence="12 19" id="KW-1133">Transmembrane helix</keyword>
<dbReference type="Pfam" id="PF02654">
    <property type="entry name" value="CobS"/>
    <property type="match status" value="1"/>
</dbReference>
<keyword evidence="9 19" id="KW-0808">Transferase</keyword>
<evidence type="ECO:0000256" key="15">
    <source>
        <dbReference type="ARBA" id="ARBA00032605"/>
    </source>
</evidence>
<dbReference type="InterPro" id="IPR003805">
    <property type="entry name" value="CobS"/>
</dbReference>
<dbReference type="HAMAP" id="MF_00719">
    <property type="entry name" value="CobS"/>
    <property type="match status" value="1"/>
</dbReference>
<gene>
    <name evidence="19 20" type="primary">cobS</name>
    <name evidence="20" type="ORF">KL86APRO_12362</name>
</gene>
<evidence type="ECO:0000256" key="11">
    <source>
        <dbReference type="ARBA" id="ARBA00022842"/>
    </source>
</evidence>
<evidence type="ECO:0000256" key="12">
    <source>
        <dbReference type="ARBA" id="ARBA00022989"/>
    </source>
</evidence>
<comment type="pathway">
    <text evidence="3 19">Cofactor biosynthesis; adenosylcobalamin biosynthesis; adenosylcobalamin from cob(II)yrinate a,c-diamide: step 7/7.</text>
</comment>
<dbReference type="PANTHER" id="PTHR34148">
    <property type="entry name" value="ADENOSYLCOBINAMIDE-GDP RIBAZOLETRANSFERASE"/>
    <property type="match status" value="1"/>
</dbReference>
<comment type="subcellular location">
    <subcellularLocation>
        <location evidence="2 19">Cell membrane</location>
        <topology evidence="2 19">Multi-pass membrane protein</topology>
    </subcellularLocation>
</comment>
<dbReference type="PANTHER" id="PTHR34148:SF1">
    <property type="entry name" value="ADENOSYLCOBINAMIDE-GDP RIBAZOLETRANSFERASE"/>
    <property type="match status" value="1"/>
</dbReference>
<feature type="transmembrane region" description="Helical" evidence="19">
    <location>
        <begin position="245"/>
        <end position="265"/>
    </location>
</feature>
<comment type="catalytic activity">
    <reaction evidence="18 19">
        <text>alpha-ribazole 5'-phosphate + adenosylcob(III)inamide-GDP = adenosylcob(III)alamin 5'-phosphate + GMP + H(+)</text>
        <dbReference type="Rhea" id="RHEA:23560"/>
        <dbReference type="ChEBI" id="CHEBI:15378"/>
        <dbReference type="ChEBI" id="CHEBI:57918"/>
        <dbReference type="ChEBI" id="CHEBI:58115"/>
        <dbReference type="ChEBI" id="CHEBI:60487"/>
        <dbReference type="ChEBI" id="CHEBI:60493"/>
        <dbReference type="EC" id="2.7.8.26"/>
    </reaction>
</comment>
<keyword evidence="13 19" id="KW-0472">Membrane</keyword>
<evidence type="ECO:0000256" key="16">
    <source>
        <dbReference type="ARBA" id="ARBA00032853"/>
    </source>
</evidence>
<dbReference type="UniPathway" id="UPA00148">
    <property type="reaction ID" value="UER00238"/>
</dbReference>
<comment type="cofactor">
    <cofactor evidence="1 19">
        <name>Mg(2+)</name>
        <dbReference type="ChEBI" id="CHEBI:18420"/>
    </cofactor>
</comment>
<evidence type="ECO:0000256" key="4">
    <source>
        <dbReference type="ARBA" id="ARBA00010561"/>
    </source>
</evidence>
<reference evidence="20" key="1">
    <citation type="submission" date="2016-04" db="EMBL/GenBank/DDBJ databases">
        <authorList>
            <person name="Evans L.H."/>
            <person name="Alamgir A."/>
            <person name="Owens N."/>
            <person name="Weber N.D."/>
            <person name="Virtaneva K."/>
            <person name="Barbian K."/>
            <person name="Babar A."/>
            <person name="Rosenke K."/>
        </authorList>
    </citation>
    <scope>NUCLEOTIDE SEQUENCE</scope>
    <source>
        <strain evidence="20">86</strain>
    </source>
</reference>
<feature type="transmembrane region" description="Helical" evidence="19">
    <location>
        <begin position="79"/>
        <end position="96"/>
    </location>
</feature>
<dbReference type="GO" id="GO:0051073">
    <property type="term" value="F:adenosylcobinamide-GDP ribazoletransferase activity"/>
    <property type="evidence" value="ECO:0007669"/>
    <property type="project" value="UniProtKB-UniRule"/>
</dbReference>
<keyword evidence="7 19" id="KW-1003">Cell membrane</keyword>
<dbReference type="GO" id="GO:0008818">
    <property type="term" value="F:cobalamin 5'-phosphate synthase activity"/>
    <property type="evidence" value="ECO:0007669"/>
    <property type="project" value="UniProtKB-UniRule"/>
</dbReference>
<evidence type="ECO:0000256" key="8">
    <source>
        <dbReference type="ARBA" id="ARBA00022573"/>
    </source>
</evidence>
<evidence type="ECO:0000256" key="17">
    <source>
        <dbReference type="ARBA" id="ARBA00048623"/>
    </source>
</evidence>
<organism evidence="20">
    <name type="scientific">uncultured Alphaproteobacteria bacterium</name>
    <dbReference type="NCBI Taxonomy" id="91750"/>
    <lineage>
        <taxon>Bacteria</taxon>
        <taxon>Pseudomonadati</taxon>
        <taxon>Pseudomonadota</taxon>
        <taxon>Alphaproteobacteria</taxon>
        <taxon>environmental samples</taxon>
    </lineage>
</organism>
<evidence type="ECO:0000256" key="5">
    <source>
        <dbReference type="ARBA" id="ARBA00013200"/>
    </source>
</evidence>
<evidence type="ECO:0000256" key="7">
    <source>
        <dbReference type="ARBA" id="ARBA00022475"/>
    </source>
</evidence>
<feature type="transmembrane region" description="Helical" evidence="19">
    <location>
        <begin position="153"/>
        <end position="172"/>
    </location>
</feature>
<accession>A0A212K9H3</accession>
<evidence type="ECO:0000256" key="6">
    <source>
        <dbReference type="ARBA" id="ARBA00015850"/>
    </source>
</evidence>
<dbReference type="EC" id="2.7.8.26" evidence="5 19"/>
<evidence type="ECO:0000256" key="13">
    <source>
        <dbReference type="ARBA" id="ARBA00023136"/>
    </source>
</evidence>
<evidence type="ECO:0000256" key="9">
    <source>
        <dbReference type="ARBA" id="ARBA00022679"/>
    </source>
</evidence>
<evidence type="ECO:0000256" key="19">
    <source>
        <dbReference type="HAMAP-Rule" id="MF_00719"/>
    </source>
</evidence>
<feature type="transmembrane region" description="Helical" evidence="19">
    <location>
        <begin position="126"/>
        <end position="147"/>
    </location>
</feature>
<evidence type="ECO:0000256" key="10">
    <source>
        <dbReference type="ARBA" id="ARBA00022692"/>
    </source>
</evidence>
<evidence type="ECO:0000256" key="18">
    <source>
        <dbReference type="ARBA" id="ARBA00049504"/>
    </source>
</evidence>
<evidence type="ECO:0000256" key="3">
    <source>
        <dbReference type="ARBA" id="ARBA00004663"/>
    </source>
</evidence>
<keyword evidence="10 19" id="KW-0812">Transmembrane</keyword>
<comment type="similarity">
    <text evidence="4 19">Belongs to the CobS family.</text>
</comment>
<dbReference type="GO" id="GO:0009236">
    <property type="term" value="P:cobalamin biosynthetic process"/>
    <property type="evidence" value="ECO:0007669"/>
    <property type="project" value="UniProtKB-UniRule"/>
</dbReference>
<protein>
    <recommendedName>
        <fullName evidence="6 19">Adenosylcobinamide-GDP ribazoletransferase</fullName>
        <ecNumber evidence="5 19">2.7.8.26</ecNumber>
    </recommendedName>
    <alternativeName>
        <fullName evidence="16 19">Cobalamin synthase</fullName>
    </alternativeName>
    <alternativeName>
        <fullName evidence="15 19">Cobalamin-5'-phosphate synthase</fullName>
    </alternativeName>
</protein>
<evidence type="ECO:0000256" key="14">
    <source>
        <dbReference type="ARBA" id="ARBA00025228"/>
    </source>
</evidence>
<comment type="function">
    <text evidence="14 19">Joins adenosylcobinamide-GDP and alpha-ribazole to generate adenosylcobalamin (Ado-cobalamin). Also synthesizes adenosylcobalamin 5'-phosphate from adenosylcobinamide-GDP and alpha-ribazole 5'-phosphate.</text>
</comment>
<dbReference type="EMBL" id="FLUO01000001">
    <property type="protein sequence ID" value="SBW08248.1"/>
    <property type="molecule type" value="Genomic_DNA"/>
</dbReference>
<evidence type="ECO:0000256" key="2">
    <source>
        <dbReference type="ARBA" id="ARBA00004651"/>
    </source>
</evidence>
<comment type="catalytic activity">
    <reaction evidence="17 19">
        <text>alpha-ribazole + adenosylcob(III)inamide-GDP = adenosylcob(III)alamin + GMP + H(+)</text>
        <dbReference type="Rhea" id="RHEA:16049"/>
        <dbReference type="ChEBI" id="CHEBI:10329"/>
        <dbReference type="ChEBI" id="CHEBI:15378"/>
        <dbReference type="ChEBI" id="CHEBI:18408"/>
        <dbReference type="ChEBI" id="CHEBI:58115"/>
        <dbReference type="ChEBI" id="CHEBI:60487"/>
        <dbReference type="EC" id="2.7.8.26"/>
    </reaction>
</comment>